<proteinExistence type="predicted"/>
<dbReference type="EMBL" id="CP108253">
    <property type="protein sequence ID" value="WTU38384.1"/>
    <property type="molecule type" value="Genomic_DNA"/>
</dbReference>
<organism evidence="2">
    <name type="scientific">Streptomyces sp. NBC_00060</name>
    <dbReference type="NCBI Taxonomy" id="2975636"/>
    <lineage>
        <taxon>Bacteria</taxon>
        <taxon>Bacillati</taxon>
        <taxon>Actinomycetota</taxon>
        <taxon>Actinomycetes</taxon>
        <taxon>Kitasatosporales</taxon>
        <taxon>Streptomycetaceae</taxon>
        <taxon>Streptomyces</taxon>
    </lineage>
</organism>
<accession>A0AAU2GSR0</accession>
<sequence>MHLSLGSLGLRLPPQPPSDLLLLNAVHRGHLESSAGLYRRHYRAVHAYAGTCVRSEKDARALAEQAFGELLSGRRPPARRRRPHCVRLQLLDNVRTLAATGPLRWHGDLSVPFWSWAGLDGGWPDTEDGALGAAFDALPAFGQCLLWHVSVEQESPDTVSELVGLSPDRVVRDSLRVSTQLRRRWLRAHLPHLAEPACRRALRQLQRSLVPTGRRDGGHHLAQCTRCAGLWASAAGLDQTLASELPRHVLGWWPHDDGNARPLAPPTLPIATHPGPAVPPHAGPHAQDATERPDTEGAPPRFPSPAGIALLALVLWTAIMCVVLAWPPPPQEESVPPTIVWITSQSARRHHAVPGQGRTTHRAHPAAEHGGPPRPSLAHA</sequence>
<dbReference type="AlphaFoldDB" id="A0AAU2GSR0"/>
<reference evidence="2" key="1">
    <citation type="submission" date="2022-10" db="EMBL/GenBank/DDBJ databases">
        <title>The complete genomes of actinobacterial strains from the NBC collection.</title>
        <authorList>
            <person name="Joergensen T.S."/>
            <person name="Alvarez Arevalo M."/>
            <person name="Sterndorff E.B."/>
            <person name="Faurdal D."/>
            <person name="Vuksanovic O."/>
            <person name="Mourched A.-S."/>
            <person name="Charusanti P."/>
            <person name="Shaw S."/>
            <person name="Blin K."/>
            <person name="Weber T."/>
        </authorList>
    </citation>
    <scope>NUCLEOTIDE SEQUENCE</scope>
    <source>
        <strain evidence="2">NBC_00060</strain>
    </source>
</reference>
<evidence type="ECO:0000256" key="1">
    <source>
        <dbReference type="SAM" id="MobiDB-lite"/>
    </source>
</evidence>
<gene>
    <name evidence="2" type="ORF">OHV25_01830</name>
</gene>
<feature type="region of interest" description="Disordered" evidence="1">
    <location>
        <begin position="261"/>
        <end position="302"/>
    </location>
</feature>
<protein>
    <submittedName>
        <fullName evidence="2">Zf-TFIIB domain-containing protein</fullName>
    </submittedName>
</protein>
<feature type="region of interest" description="Disordered" evidence="1">
    <location>
        <begin position="347"/>
        <end position="380"/>
    </location>
</feature>
<name>A0AAU2GSR0_9ACTN</name>
<evidence type="ECO:0000313" key="2">
    <source>
        <dbReference type="EMBL" id="WTU38384.1"/>
    </source>
</evidence>